<evidence type="ECO:0000256" key="3">
    <source>
        <dbReference type="ARBA" id="ARBA00022576"/>
    </source>
</evidence>
<comment type="similarity">
    <text evidence="2 6">Belongs to the class-I pyridoxal-phosphate-dependent aminotransferase family.</text>
</comment>
<dbReference type="PANTHER" id="PTHR46383:SF1">
    <property type="entry name" value="ASPARTATE AMINOTRANSFERASE"/>
    <property type="match status" value="1"/>
</dbReference>
<dbReference type="InterPro" id="IPR015422">
    <property type="entry name" value="PyrdxlP-dep_Trfase_small"/>
</dbReference>
<keyword evidence="4 6" id="KW-0808">Transferase</keyword>
<dbReference type="InterPro" id="IPR015421">
    <property type="entry name" value="PyrdxlP-dep_Trfase_major"/>
</dbReference>
<organism evidence="8 9">
    <name type="scientific">Candidatus Flavonifractor intestinipullorum</name>
    <dbReference type="NCBI Taxonomy" id="2838587"/>
    <lineage>
        <taxon>Bacteria</taxon>
        <taxon>Bacillati</taxon>
        <taxon>Bacillota</taxon>
        <taxon>Clostridia</taxon>
        <taxon>Eubacteriales</taxon>
        <taxon>Oscillospiraceae</taxon>
        <taxon>Flavonifractor</taxon>
    </lineage>
</organism>
<dbReference type="Gene3D" id="3.40.640.10">
    <property type="entry name" value="Type I PLP-dependent aspartate aminotransferase-like (Major domain)"/>
    <property type="match status" value="1"/>
</dbReference>
<accession>A0A9D2M9H0</accession>
<keyword evidence="3 6" id="KW-0032">Aminotransferase</keyword>
<sequence>MKFSSKVQRCGLSPIRKFHPYAEAAKAAGKKVYHLNIGQPDIATPAACFQAVREFAQPVLEYAPSPGIPSLIQAVQGYYDRLGTHLEEGDILITTGGSEALQMVLNCILDEGDEVIVPEPFYPNYSTFVYAAGGEIRPLPTTAEEGYFYADRKRIEALINERTRAILITNPGNPTGVVLTPEQSRMIAEVARDHGLFLIGDEVYREFVYGGEDLASIITYEDMPENIVVIDSVSKRFSACGARIGALISRNKELMNHALKFCQARLSVATLDQVAAAALYTVPADYFAATREEYKRRRDTVVSKLAEIPGVLCKCPEGAFYLMAKLPVDNADDFQMFLLREFDDNGETVMYAPGEPFYGTPGRGVDEIRIAYVINEADLSRAIELLGKGIAAYNAKKK</sequence>
<dbReference type="InterPro" id="IPR004839">
    <property type="entry name" value="Aminotransferase_I/II_large"/>
</dbReference>
<dbReference type="Pfam" id="PF00155">
    <property type="entry name" value="Aminotran_1_2"/>
    <property type="match status" value="1"/>
</dbReference>
<dbReference type="AlphaFoldDB" id="A0A9D2M9H0"/>
<dbReference type="EMBL" id="DWYC01000007">
    <property type="protein sequence ID" value="HJB56075.1"/>
    <property type="molecule type" value="Genomic_DNA"/>
</dbReference>
<dbReference type="PRINTS" id="PR00753">
    <property type="entry name" value="ACCSYNTHASE"/>
</dbReference>
<evidence type="ECO:0000256" key="6">
    <source>
        <dbReference type="RuleBase" id="RU000481"/>
    </source>
</evidence>
<dbReference type="PANTHER" id="PTHR46383">
    <property type="entry name" value="ASPARTATE AMINOTRANSFERASE"/>
    <property type="match status" value="1"/>
</dbReference>
<protein>
    <recommendedName>
        <fullName evidence="6">Aminotransferase</fullName>
        <ecNumber evidence="6">2.6.1.-</ecNumber>
    </recommendedName>
</protein>
<reference evidence="8" key="1">
    <citation type="journal article" date="2021" name="PeerJ">
        <title>Extensive microbial diversity within the chicken gut microbiome revealed by metagenomics and culture.</title>
        <authorList>
            <person name="Gilroy R."/>
            <person name="Ravi A."/>
            <person name="Getino M."/>
            <person name="Pursley I."/>
            <person name="Horton D.L."/>
            <person name="Alikhan N.F."/>
            <person name="Baker D."/>
            <person name="Gharbi K."/>
            <person name="Hall N."/>
            <person name="Watson M."/>
            <person name="Adriaenssens E.M."/>
            <person name="Foster-Nyarko E."/>
            <person name="Jarju S."/>
            <person name="Secka A."/>
            <person name="Antonio M."/>
            <person name="Oren A."/>
            <person name="Chaudhuri R.R."/>
            <person name="La Ragione R."/>
            <person name="Hildebrand F."/>
            <person name="Pallen M.J."/>
        </authorList>
    </citation>
    <scope>NUCLEOTIDE SEQUENCE</scope>
    <source>
        <strain evidence="8">CHK189-11263</strain>
    </source>
</reference>
<dbReference type="CDD" id="cd00609">
    <property type="entry name" value="AAT_like"/>
    <property type="match status" value="1"/>
</dbReference>
<evidence type="ECO:0000256" key="5">
    <source>
        <dbReference type="ARBA" id="ARBA00022898"/>
    </source>
</evidence>
<dbReference type="Proteomes" id="UP000824208">
    <property type="component" value="Unassembled WGS sequence"/>
</dbReference>
<dbReference type="GO" id="GO:0008483">
    <property type="term" value="F:transaminase activity"/>
    <property type="evidence" value="ECO:0007669"/>
    <property type="project" value="UniProtKB-KW"/>
</dbReference>
<gene>
    <name evidence="8" type="ORF">H9714_00825</name>
</gene>
<dbReference type="SUPFAM" id="SSF53383">
    <property type="entry name" value="PLP-dependent transferases"/>
    <property type="match status" value="1"/>
</dbReference>
<evidence type="ECO:0000256" key="4">
    <source>
        <dbReference type="ARBA" id="ARBA00022679"/>
    </source>
</evidence>
<dbReference type="EC" id="2.6.1.-" evidence="6"/>
<comment type="caution">
    <text evidence="8">The sequence shown here is derived from an EMBL/GenBank/DDBJ whole genome shotgun (WGS) entry which is preliminary data.</text>
</comment>
<evidence type="ECO:0000256" key="1">
    <source>
        <dbReference type="ARBA" id="ARBA00001933"/>
    </source>
</evidence>
<proteinExistence type="inferred from homology"/>
<evidence type="ECO:0000313" key="9">
    <source>
        <dbReference type="Proteomes" id="UP000824208"/>
    </source>
</evidence>
<comment type="cofactor">
    <cofactor evidence="1 6">
        <name>pyridoxal 5'-phosphate</name>
        <dbReference type="ChEBI" id="CHEBI:597326"/>
    </cofactor>
</comment>
<dbReference type="GO" id="GO:0030170">
    <property type="term" value="F:pyridoxal phosphate binding"/>
    <property type="evidence" value="ECO:0007669"/>
    <property type="project" value="InterPro"/>
</dbReference>
<dbReference type="InterPro" id="IPR050596">
    <property type="entry name" value="AspAT/PAT-like"/>
</dbReference>
<reference evidence="8" key="2">
    <citation type="submission" date="2021-04" db="EMBL/GenBank/DDBJ databases">
        <authorList>
            <person name="Gilroy R."/>
        </authorList>
    </citation>
    <scope>NUCLEOTIDE SEQUENCE</scope>
    <source>
        <strain evidence="8">CHK189-11263</strain>
    </source>
</reference>
<evidence type="ECO:0000313" key="8">
    <source>
        <dbReference type="EMBL" id="HJB56075.1"/>
    </source>
</evidence>
<evidence type="ECO:0000256" key="2">
    <source>
        <dbReference type="ARBA" id="ARBA00007441"/>
    </source>
</evidence>
<feature type="domain" description="Aminotransferase class I/classII large" evidence="7">
    <location>
        <begin position="31"/>
        <end position="384"/>
    </location>
</feature>
<evidence type="ECO:0000259" key="7">
    <source>
        <dbReference type="Pfam" id="PF00155"/>
    </source>
</evidence>
<dbReference type="NCBIfam" id="NF005744">
    <property type="entry name" value="PRK07568.1"/>
    <property type="match status" value="1"/>
</dbReference>
<dbReference type="GO" id="GO:0006520">
    <property type="term" value="P:amino acid metabolic process"/>
    <property type="evidence" value="ECO:0007669"/>
    <property type="project" value="InterPro"/>
</dbReference>
<dbReference type="InterPro" id="IPR015424">
    <property type="entry name" value="PyrdxlP-dep_Trfase"/>
</dbReference>
<dbReference type="InterPro" id="IPR004838">
    <property type="entry name" value="NHTrfase_class1_PyrdxlP-BS"/>
</dbReference>
<dbReference type="Gene3D" id="3.90.1150.10">
    <property type="entry name" value="Aspartate Aminotransferase, domain 1"/>
    <property type="match status" value="1"/>
</dbReference>
<name>A0A9D2M9H0_9FIRM</name>
<keyword evidence="5" id="KW-0663">Pyridoxal phosphate</keyword>
<dbReference type="PROSITE" id="PS00105">
    <property type="entry name" value="AA_TRANSFER_CLASS_1"/>
    <property type="match status" value="1"/>
</dbReference>